<dbReference type="AlphaFoldDB" id="A0A327QAK7"/>
<evidence type="ECO:0000256" key="2">
    <source>
        <dbReference type="ARBA" id="ARBA00022692"/>
    </source>
</evidence>
<keyword evidence="8" id="KW-1185">Reference proteome</keyword>
<evidence type="ECO:0000313" key="8">
    <source>
        <dbReference type="Proteomes" id="UP000249547"/>
    </source>
</evidence>
<feature type="transmembrane region" description="Helical" evidence="5">
    <location>
        <begin position="25"/>
        <end position="48"/>
    </location>
</feature>
<dbReference type="Proteomes" id="UP000249547">
    <property type="component" value="Unassembled WGS sequence"/>
</dbReference>
<dbReference type="GO" id="GO:0016020">
    <property type="term" value="C:membrane"/>
    <property type="evidence" value="ECO:0007669"/>
    <property type="project" value="UniProtKB-SubCell"/>
</dbReference>
<feature type="transmembrane region" description="Helical" evidence="5">
    <location>
        <begin position="121"/>
        <end position="138"/>
    </location>
</feature>
<protein>
    <submittedName>
        <fullName evidence="7">Putative RDD family membrane protein YckC</fullName>
    </submittedName>
</protein>
<dbReference type="EMBL" id="QLLL01000007">
    <property type="protein sequence ID" value="RAJ01666.1"/>
    <property type="molecule type" value="Genomic_DNA"/>
</dbReference>
<reference evidence="7 8" key="1">
    <citation type="submission" date="2018-06" db="EMBL/GenBank/DDBJ databases">
        <title>Genomic Encyclopedia of Archaeal and Bacterial Type Strains, Phase II (KMG-II): from individual species to whole genera.</title>
        <authorList>
            <person name="Goeker M."/>
        </authorList>
    </citation>
    <scope>NUCLEOTIDE SEQUENCE [LARGE SCALE GENOMIC DNA]</scope>
    <source>
        <strain evidence="7 8">DSM 23857</strain>
    </source>
</reference>
<comment type="subcellular location">
    <subcellularLocation>
        <location evidence="1">Membrane</location>
        <topology evidence="1">Multi-pass membrane protein</topology>
    </subcellularLocation>
</comment>
<keyword evidence="2 5" id="KW-0812">Transmembrane</keyword>
<evidence type="ECO:0000256" key="4">
    <source>
        <dbReference type="ARBA" id="ARBA00023136"/>
    </source>
</evidence>
<dbReference type="RefSeq" id="WP_111599302.1">
    <property type="nucleotide sequence ID" value="NZ_QLLL01000007.1"/>
</dbReference>
<gene>
    <name evidence="7" type="ORF">LX64_03884</name>
</gene>
<comment type="caution">
    <text evidence="7">The sequence shown here is derived from an EMBL/GenBank/DDBJ whole genome shotgun (WGS) entry which is preliminary data.</text>
</comment>
<feature type="domain" description="RDD" evidence="6">
    <location>
        <begin position="19"/>
        <end position="152"/>
    </location>
</feature>
<keyword evidence="4 5" id="KW-0472">Membrane</keyword>
<dbReference type="PANTHER" id="PTHR38480:SF1">
    <property type="entry name" value="SLR0254 PROTEIN"/>
    <property type="match status" value="1"/>
</dbReference>
<evidence type="ECO:0000256" key="1">
    <source>
        <dbReference type="ARBA" id="ARBA00004141"/>
    </source>
</evidence>
<evidence type="ECO:0000256" key="3">
    <source>
        <dbReference type="ARBA" id="ARBA00022989"/>
    </source>
</evidence>
<feature type="transmembrane region" description="Helical" evidence="5">
    <location>
        <begin position="60"/>
        <end position="81"/>
    </location>
</feature>
<organism evidence="7 8">
    <name type="scientific">Chitinophaga skermanii</name>
    <dbReference type="NCBI Taxonomy" id="331697"/>
    <lineage>
        <taxon>Bacteria</taxon>
        <taxon>Pseudomonadati</taxon>
        <taxon>Bacteroidota</taxon>
        <taxon>Chitinophagia</taxon>
        <taxon>Chitinophagales</taxon>
        <taxon>Chitinophagaceae</taxon>
        <taxon>Chitinophaga</taxon>
    </lineage>
</organism>
<dbReference type="InterPro" id="IPR010432">
    <property type="entry name" value="RDD"/>
</dbReference>
<name>A0A327QAK7_9BACT</name>
<evidence type="ECO:0000313" key="7">
    <source>
        <dbReference type="EMBL" id="RAJ01666.1"/>
    </source>
</evidence>
<proteinExistence type="predicted"/>
<accession>A0A327QAK7</accession>
<dbReference type="OrthoDB" id="9814143at2"/>
<evidence type="ECO:0000259" key="6">
    <source>
        <dbReference type="Pfam" id="PF06271"/>
    </source>
</evidence>
<keyword evidence="3 5" id="KW-1133">Transmembrane helix</keyword>
<dbReference type="PANTHER" id="PTHR38480">
    <property type="entry name" value="SLR0254 PROTEIN"/>
    <property type="match status" value="1"/>
</dbReference>
<evidence type="ECO:0000256" key="5">
    <source>
        <dbReference type="SAM" id="Phobius"/>
    </source>
</evidence>
<dbReference type="Pfam" id="PF06271">
    <property type="entry name" value="RDD"/>
    <property type="match status" value="1"/>
</dbReference>
<sequence>MASILVPTVFNIDLEFEAADISRRFLAYLIDTVIRIVYVYLAGLLFPGTLSDIFERGTNYLAYMLVVVVPYMFYFLIFEWLMQGQTPGKRIIGIKVTSIMGNPPSFDQLLMRWLFRMIENPFLFFFLVPVAIPIVSILRSPYKQRLGDIVANTIVIESKQKLSIQETIFRDIKQEDYKVQFPQITRLSDRDLNKVRELLERARAQKDEVLAARVAQRIKEVLNIETDMMPMEFLETLFNDYNYLVTKNN</sequence>